<dbReference type="CDD" id="cd08977">
    <property type="entry name" value="SusD"/>
    <property type="match status" value="1"/>
</dbReference>
<dbReference type="Gene3D" id="1.25.40.390">
    <property type="match status" value="1"/>
</dbReference>
<comment type="similarity">
    <text evidence="2">Belongs to the SusD family.</text>
</comment>
<keyword evidence="4" id="KW-0472">Membrane</keyword>
<keyword evidence="9" id="KW-1185">Reference proteome</keyword>
<feature type="domain" description="RagB/SusD" evidence="6">
    <location>
        <begin position="399"/>
        <end position="559"/>
    </location>
</feature>
<evidence type="ECO:0000259" key="6">
    <source>
        <dbReference type="Pfam" id="PF07980"/>
    </source>
</evidence>
<keyword evidence="5" id="KW-0998">Cell outer membrane</keyword>
<organism evidence="8 9">
    <name type="scientific">Gaetbulibacter aquiaggeris</name>
    <dbReference type="NCBI Taxonomy" id="1735373"/>
    <lineage>
        <taxon>Bacteria</taxon>
        <taxon>Pseudomonadati</taxon>
        <taxon>Bacteroidota</taxon>
        <taxon>Flavobacteriia</taxon>
        <taxon>Flavobacteriales</taxon>
        <taxon>Flavobacteriaceae</taxon>
        <taxon>Gaetbulibacter</taxon>
    </lineage>
</organism>
<evidence type="ECO:0000313" key="9">
    <source>
        <dbReference type="Proteomes" id="UP001610104"/>
    </source>
</evidence>
<feature type="domain" description="SusD-like N-terminal" evidence="7">
    <location>
        <begin position="25"/>
        <end position="224"/>
    </location>
</feature>
<evidence type="ECO:0000256" key="5">
    <source>
        <dbReference type="ARBA" id="ARBA00023237"/>
    </source>
</evidence>
<dbReference type="RefSeq" id="WP_395436802.1">
    <property type="nucleotide sequence ID" value="NZ_JBAWKC010000001.1"/>
</dbReference>
<protein>
    <submittedName>
        <fullName evidence="8">RagB/SusD family nutrient uptake outer membrane protein</fullName>
    </submittedName>
</protein>
<dbReference type="EMBL" id="JBAWKC010000001">
    <property type="protein sequence ID" value="MFH6767505.1"/>
    <property type="molecule type" value="Genomic_DNA"/>
</dbReference>
<dbReference type="PROSITE" id="PS51257">
    <property type="entry name" value="PROKAR_LIPOPROTEIN"/>
    <property type="match status" value="1"/>
</dbReference>
<dbReference type="Pfam" id="PF07980">
    <property type="entry name" value="SusD_RagB"/>
    <property type="match status" value="1"/>
</dbReference>
<sequence length="560" mass="62951">MKTKNILIQKTLIVLIATLLAGCSDYLDVSPESVWESNNFYSTPQEAEIALAGIYGVIASDEGYGRDLMILEAGTDEYYYNRRFNEDWGVSLFRNTPSDAQSFNFWTNQYQAINLANLFIESINPASYSNVEDYNALIAEAKFLRGLCYFNLTNFWNEIPLRLSSSKDQNDNNKPAASLADVYKAITDDFTFASEHLPHPGSASYVPGRAQKLAAHGLLARVYLKMSGYPLKENHYADALAHCDAVINDGYHTLTLGDGTNGYRNTFLNLIGGVYNTSEVLFEISFQNLRDQGLIGVDGRYGALNGINFGSANTFGDPNGFAQAGVYPNLSGLYDQVSDARYQWNIPSYRRTGTGDITDIGNELQVLFFCPAKYRRWEPVNYADIDIPGTEEPYVVLENSASELNRNFTSVNFPVLRYSDILLMYAEATNEVNGSPTALAIQYLNEVRSRAGLEDIAVEKPTVVTNKQLFFDELVDERSRELCFEGVRRHDLIRWELLDDKLIEVKNIVQGHPNFSAANADHQAILRGPFNFDISKHLSLAYPLIEVSINQQLDQKPEWR</sequence>
<name>A0ABW7MLL1_9FLAO</name>
<comment type="subcellular location">
    <subcellularLocation>
        <location evidence="1">Cell outer membrane</location>
    </subcellularLocation>
</comment>
<dbReference type="InterPro" id="IPR012944">
    <property type="entry name" value="SusD_RagB_dom"/>
</dbReference>
<accession>A0ABW7MLL1</accession>
<gene>
    <name evidence="8" type="ORF">V8G56_02060</name>
</gene>
<comment type="caution">
    <text evidence="8">The sequence shown here is derived from an EMBL/GenBank/DDBJ whole genome shotgun (WGS) entry which is preliminary data.</text>
</comment>
<evidence type="ECO:0000256" key="2">
    <source>
        <dbReference type="ARBA" id="ARBA00006275"/>
    </source>
</evidence>
<keyword evidence="3" id="KW-0732">Signal</keyword>
<evidence type="ECO:0000256" key="4">
    <source>
        <dbReference type="ARBA" id="ARBA00023136"/>
    </source>
</evidence>
<dbReference type="InterPro" id="IPR011990">
    <property type="entry name" value="TPR-like_helical_dom_sf"/>
</dbReference>
<dbReference type="Proteomes" id="UP001610104">
    <property type="component" value="Unassembled WGS sequence"/>
</dbReference>
<dbReference type="InterPro" id="IPR033985">
    <property type="entry name" value="SusD-like_N"/>
</dbReference>
<reference evidence="8 9" key="1">
    <citation type="submission" date="2024-02" db="EMBL/GenBank/DDBJ databases">
        <title>A Gaetbulibacter species isolated from tidal flats and genomic insights of their niches.</title>
        <authorList>
            <person name="Ye Y."/>
        </authorList>
    </citation>
    <scope>NUCLEOTIDE SEQUENCE [LARGE SCALE GENOMIC DNA]</scope>
    <source>
        <strain evidence="8 9">KEM-8</strain>
    </source>
</reference>
<proteinExistence type="inferred from homology"/>
<dbReference type="Pfam" id="PF14322">
    <property type="entry name" value="SusD-like_3"/>
    <property type="match status" value="1"/>
</dbReference>
<dbReference type="SUPFAM" id="SSF48452">
    <property type="entry name" value="TPR-like"/>
    <property type="match status" value="1"/>
</dbReference>
<evidence type="ECO:0000256" key="3">
    <source>
        <dbReference type="ARBA" id="ARBA00022729"/>
    </source>
</evidence>
<evidence type="ECO:0000259" key="7">
    <source>
        <dbReference type="Pfam" id="PF14322"/>
    </source>
</evidence>
<evidence type="ECO:0000313" key="8">
    <source>
        <dbReference type="EMBL" id="MFH6767505.1"/>
    </source>
</evidence>
<evidence type="ECO:0000256" key="1">
    <source>
        <dbReference type="ARBA" id="ARBA00004442"/>
    </source>
</evidence>